<dbReference type="InterPro" id="IPR035956">
    <property type="entry name" value="RimP_N_sf"/>
</dbReference>
<dbReference type="PANTHER" id="PTHR33867:SF1">
    <property type="entry name" value="RIBOSOME MATURATION FACTOR RIMP"/>
    <property type="match status" value="1"/>
</dbReference>
<sequence length="153" mass="17722">MKKDALLENLNNLCKPVVDELGYELYYVEFVKENNEYYLRIYIDKPEGISLADCEKVSRRISDILDEKDPITDPYYLEVSSPGLNRQLFTEEHYKRFVGSEVFVKFTKNVDGKKNVKGILEEVTDDTLVIAENSEKFTVPKDKIKSVNIEGEI</sequence>
<keyword evidence="7" id="KW-1185">Reference proteome</keyword>
<dbReference type="GO" id="GO:0000028">
    <property type="term" value="P:ribosomal small subunit assembly"/>
    <property type="evidence" value="ECO:0007669"/>
    <property type="project" value="TreeGrafter"/>
</dbReference>
<dbReference type="RefSeq" id="WP_183277400.1">
    <property type="nucleotide sequence ID" value="NZ_BLZR01000001.1"/>
</dbReference>
<evidence type="ECO:0000313" key="6">
    <source>
        <dbReference type="EMBL" id="GFP75932.1"/>
    </source>
</evidence>
<reference evidence="6 7" key="1">
    <citation type="submission" date="2020-07" db="EMBL/GenBank/DDBJ databases">
        <title>A new beta-1,3-glucan-decomposing anaerobic bacterium isolated from anoxic soil subjected to biological soil disinfestation.</title>
        <authorList>
            <person name="Ueki A."/>
            <person name="Tonouchi A."/>
        </authorList>
    </citation>
    <scope>NUCLEOTIDE SEQUENCE [LARGE SCALE GENOMIC DNA]</scope>
    <source>
        <strain evidence="6 7">TW1</strain>
    </source>
</reference>
<keyword evidence="1 3" id="KW-0963">Cytoplasm</keyword>
<dbReference type="SUPFAM" id="SSF75420">
    <property type="entry name" value="YhbC-like, N-terminal domain"/>
    <property type="match status" value="1"/>
</dbReference>
<dbReference type="GO" id="GO:0006412">
    <property type="term" value="P:translation"/>
    <property type="evidence" value="ECO:0007669"/>
    <property type="project" value="TreeGrafter"/>
</dbReference>
<comment type="subcellular location">
    <subcellularLocation>
        <location evidence="3">Cytoplasm</location>
    </subcellularLocation>
</comment>
<evidence type="ECO:0000256" key="1">
    <source>
        <dbReference type="ARBA" id="ARBA00022490"/>
    </source>
</evidence>
<evidence type="ECO:0000313" key="7">
    <source>
        <dbReference type="Proteomes" id="UP000580568"/>
    </source>
</evidence>
<dbReference type="InterPro" id="IPR028998">
    <property type="entry name" value="RimP_C"/>
</dbReference>
<comment type="function">
    <text evidence="3">Required for maturation of 30S ribosomal subunits.</text>
</comment>
<feature type="domain" description="Ribosome maturation factor RimP N-terminal" evidence="4">
    <location>
        <begin position="13"/>
        <end position="84"/>
    </location>
</feature>
<dbReference type="Proteomes" id="UP000580568">
    <property type="component" value="Unassembled WGS sequence"/>
</dbReference>
<dbReference type="SUPFAM" id="SSF74942">
    <property type="entry name" value="YhbC-like, C-terminal domain"/>
    <property type="match status" value="1"/>
</dbReference>
<accession>A0A6V8SH72</accession>
<protein>
    <recommendedName>
        <fullName evidence="3">Ribosome maturation factor RimP</fullName>
    </recommendedName>
</protein>
<name>A0A6V8SH72_9CLOT</name>
<dbReference type="Gene3D" id="2.30.30.180">
    <property type="entry name" value="Ribosome maturation factor RimP, C-terminal domain"/>
    <property type="match status" value="1"/>
</dbReference>
<dbReference type="HAMAP" id="MF_01077">
    <property type="entry name" value="RimP"/>
    <property type="match status" value="1"/>
</dbReference>
<proteinExistence type="inferred from homology"/>
<evidence type="ECO:0000259" key="5">
    <source>
        <dbReference type="Pfam" id="PF17384"/>
    </source>
</evidence>
<evidence type="ECO:0000259" key="4">
    <source>
        <dbReference type="Pfam" id="PF02576"/>
    </source>
</evidence>
<dbReference type="EMBL" id="BLZR01000001">
    <property type="protein sequence ID" value="GFP75932.1"/>
    <property type="molecule type" value="Genomic_DNA"/>
</dbReference>
<dbReference type="InterPro" id="IPR003728">
    <property type="entry name" value="Ribosome_maturation_RimP"/>
</dbReference>
<feature type="domain" description="Ribosome maturation factor RimP C-terminal" evidence="5">
    <location>
        <begin position="88"/>
        <end position="152"/>
    </location>
</feature>
<gene>
    <name evidence="3" type="primary">rimP</name>
    <name evidence="6" type="ORF">bsdtw1_02025</name>
</gene>
<comment type="similarity">
    <text evidence="3">Belongs to the RimP family.</text>
</comment>
<dbReference type="Pfam" id="PF17384">
    <property type="entry name" value="DUF150_C"/>
    <property type="match status" value="1"/>
</dbReference>
<evidence type="ECO:0000256" key="2">
    <source>
        <dbReference type="ARBA" id="ARBA00022517"/>
    </source>
</evidence>
<dbReference type="InterPro" id="IPR036847">
    <property type="entry name" value="RimP_C_sf"/>
</dbReference>
<dbReference type="Gene3D" id="3.30.300.70">
    <property type="entry name" value="RimP-like superfamily, N-terminal"/>
    <property type="match status" value="1"/>
</dbReference>
<dbReference type="Pfam" id="PF02576">
    <property type="entry name" value="RimP_N"/>
    <property type="match status" value="1"/>
</dbReference>
<comment type="caution">
    <text evidence="6">The sequence shown here is derived from an EMBL/GenBank/DDBJ whole genome shotgun (WGS) entry which is preliminary data.</text>
</comment>
<dbReference type="FunFam" id="3.30.300.70:FF:000001">
    <property type="entry name" value="Ribosome maturation factor RimP"/>
    <property type="match status" value="1"/>
</dbReference>
<dbReference type="AlphaFoldDB" id="A0A6V8SH72"/>
<organism evidence="6 7">
    <name type="scientific">Clostridium fungisolvens</name>
    <dbReference type="NCBI Taxonomy" id="1604897"/>
    <lineage>
        <taxon>Bacteria</taxon>
        <taxon>Bacillati</taxon>
        <taxon>Bacillota</taxon>
        <taxon>Clostridia</taxon>
        <taxon>Eubacteriales</taxon>
        <taxon>Clostridiaceae</taxon>
        <taxon>Clostridium</taxon>
    </lineage>
</organism>
<dbReference type="CDD" id="cd01734">
    <property type="entry name" value="YlxS_C"/>
    <property type="match status" value="1"/>
</dbReference>
<dbReference type="GO" id="GO:0005829">
    <property type="term" value="C:cytosol"/>
    <property type="evidence" value="ECO:0007669"/>
    <property type="project" value="TreeGrafter"/>
</dbReference>
<dbReference type="NCBIfam" id="NF000934">
    <property type="entry name" value="PRK00092.3-1"/>
    <property type="match status" value="1"/>
</dbReference>
<evidence type="ECO:0000256" key="3">
    <source>
        <dbReference type="HAMAP-Rule" id="MF_01077"/>
    </source>
</evidence>
<keyword evidence="2 3" id="KW-0690">Ribosome biogenesis</keyword>
<dbReference type="PANTHER" id="PTHR33867">
    <property type="entry name" value="RIBOSOME MATURATION FACTOR RIMP"/>
    <property type="match status" value="1"/>
</dbReference>
<dbReference type="InterPro" id="IPR028989">
    <property type="entry name" value="RimP_N"/>
</dbReference>